<comment type="caution">
    <text evidence="2">The sequence shown here is derived from an EMBL/GenBank/DDBJ whole genome shotgun (WGS) entry which is preliminary data.</text>
</comment>
<dbReference type="EMBL" id="BQNB010010143">
    <property type="protein sequence ID" value="GJS73286.1"/>
    <property type="molecule type" value="Genomic_DNA"/>
</dbReference>
<gene>
    <name evidence="2" type="ORF">Tco_0706127</name>
</gene>
<dbReference type="Proteomes" id="UP001151760">
    <property type="component" value="Unassembled WGS sequence"/>
</dbReference>
<evidence type="ECO:0000313" key="2">
    <source>
        <dbReference type="EMBL" id="GJS73286.1"/>
    </source>
</evidence>
<evidence type="ECO:0000313" key="3">
    <source>
        <dbReference type="Proteomes" id="UP001151760"/>
    </source>
</evidence>
<name>A0ABQ4Y6L3_9ASTR</name>
<proteinExistence type="predicted"/>
<accession>A0ABQ4Y6L3</accession>
<protein>
    <submittedName>
        <fullName evidence="2">Uncharacterized protein</fullName>
    </submittedName>
</protein>
<evidence type="ECO:0000256" key="1">
    <source>
        <dbReference type="SAM" id="MobiDB-lite"/>
    </source>
</evidence>
<feature type="compositionally biased region" description="Basic and acidic residues" evidence="1">
    <location>
        <begin position="58"/>
        <end position="77"/>
    </location>
</feature>
<reference evidence="2" key="1">
    <citation type="journal article" date="2022" name="Int. J. Mol. Sci.">
        <title>Draft Genome of Tanacetum Coccineum: Genomic Comparison of Closely Related Tanacetum-Family Plants.</title>
        <authorList>
            <person name="Yamashiro T."/>
            <person name="Shiraishi A."/>
            <person name="Nakayama K."/>
            <person name="Satake H."/>
        </authorList>
    </citation>
    <scope>NUCLEOTIDE SEQUENCE</scope>
</reference>
<organism evidence="2 3">
    <name type="scientific">Tanacetum coccineum</name>
    <dbReference type="NCBI Taxonomy" id="301880"/>
    <lineage>
        <taxon>Eukaryota</taxon>
        <taxon>Viridiplantae</taxon>
        <taxon>Streptophyta</taxon>
        <taxon>Embryophyta</taxon>
        <taxon>Tracheophyta</taxon>
        <taxon>Spermatophyta</taxon>
        <taxon>Magnoliopsida</taxon>
        <taxon>eudicotyledons</taxon>
        <taxon>Gunneridae</taxon>
        <taxon>Pentapetalae</taxon>
        <taxon>asterids</taxon>
        <taxon>campanulids</taxon>
        <taxon>Asterales</taxon>
        <taxon>Asteraceae</taxon>
        <taxon>Asteroideae</taxon>
        <taxon>Anthemideae</taxon>
        <taxon>Anthemidinae</taxon>
        <taxon>Tanacetum</taxon>
    </lineage>
</organism>
<feature type="non-terminal residue" evidence="2">
    <location>
        <position position="86"/>
    </location>
</feature>
<sequence length="86" mass="9644">MLKTLQPTTTVVTDTTTPPSYHNGTTIPPPHPTQSLISKQICLSPNNMTYFEEDEKEFENTRSVKEDKDEQGKEEKGVVNSFEVGT</sequence>
<feature type="region of interest" description="Disordered" evidence="1">
    <location>
        <begin position="55"/>
        <end position="86"/>
    </location>
</feature>
<keyword evidence="3" id="KW-1185">Reference proteome</keyword>
<reference evidence="2" key="2">
    <citation type="submission" date="2022-01" db="EMBL/GenBank/DDBJ databases">
        <authorList>
            <person name="Yamashiro T."/>
            <person name="Shiraishi A."/>
            <person name="Satake H."/>
            <person name="Nakayama K."/>
        </authorList>
    </citation>
    <scope>NUCLEOTIDE SEQUENCE</scope>
</reference>
<feature type="compositionally biased region" description="Low complexity" evidence="1">
    <location>
        <begin position="7"/>
        <end position="19"/>
    </location>
</feature>
<feature type="region of interest" description="Disordered" evidence="1">
    <location>
        <begin position="1"/>
        <end position="33"/>
    </location>
</feature>